<evidence type="ECO:0000259" key="3">
    <source>
        <dbReference type="Pfam" id="PF17836"/>
    </source>
</evidence>
<dbReference type="InterPro" id="IPR041561">
    <property type="entry name" value="PglD_N"/>
</dbReference>
<dbReference type="InterPro" id="IPR020019">
    <property type="entry name" value="AcTrfase_PglD-like"/>
</dbReference>
<keyword evidence="5" id="KW-1185">Reference proteome</keyword>
<dbReference type="CDD" id="cd03360">
    <property type="entry name" value="LbH_AT_putative"/>
    <property type="match status" value="1"/>
</dbReference>
<feature type="site" description="Increases basicity of active site His" evidence="2">
    <location>
        <position position="141"/>
    </location>
</feature>
<keyword evidence="4" id="KW-0808">Transferase</keyword>
<name>A0A5B8SQG4_9GAMM</name>
<dbReference type="NCBIfam" id="TIGR03570">
    <property type="entry name" value="NeuD_NnaD"/>
    <property type="match status" value="1"/>
</dbReference>
<proteinExistence type="inferred from homology"/>
<protein>
    <submittedName>
        <fullName evidence="4">Acetyltransferase</fullName>
    </submittedName>
</protein>
<sequence>MHDTTRELIIVGASGLGKVVAWLATRLNLSIKGFLDDNSTLTGQQFAGLPVLGTIGDWTRYDDCQFLVALAAPRIKRRIVERMQESGSPRFATLIDPAAIVEPEFSQVGEGSIVCAGTIFAPDVIIGKHCVINKLCSIGHDVELQDYVTLASNIMLGGHVVVERGAEIGATTCVRQGLTIAGGVMVGMGSVVCKPTESNTLYLGSPARPVKSLDPF</sequence>
<accession>A0A5B8SQG4</accession>
<dbReference type="EMBL" id="CP042382">
    <property type="protein sequence ID" value="QEA38916.1"/>
    <property type="molecule type" value="Genomic_DNA"/>
</dbReference>
<dbReference type="InterPro" id="IPR050179">
    <property type="entry name" value="Trans_hexapeptide_repeat"/>
</dbReference>
<evidence type="ECO:0000313" key="4">
    <source>
        <dbReference type="EMBL" id="QEA38916.1"/>
    </source>
</evidence>
<comment type="similarity">
    <text evidence="1">Belongs to the transferase hexapeptide repeat family.</text>
</comment>
<reference evidence="4 5" key="1">
    <citation type="submission" date="2019-06" db="EMBL/GenBank/DDBJ databases">
        <title>Genome analyses of bacteria isolated from kimchi.</title>
        <authorList>
            <person name="Lee S."/>
            <person name="Ahn S."/>
            <person name="Roh S."/>
        </authorList>
    </citation>
    <scope>NUCLEOTIDE SEQUENCE [LARGE SCALE GENOMIC DNA]</scope>
    <source>
        <strain evidence="4 5">CBA4606</strain>
    </source>
</reference>
<dbReference type="RefSeq" id="WP_147183972.1">
    <property type="nucleotide sequence ID" value="NZ_CP042382.1"/>
</dbReference>
<dbReference type="InterPro" id="IPR011004">
    <property type="entry name" value="Trimer_LpxA-like_sf"/>
</dbReference>
<feature type="active site" description="Proton acceptor" evidence="2">
    <location>
        <position position="140"/>
    </location>
</feature>
<dbReference type="PANTHER" id="PTHR43300:SF7">
    <property type="entry name" value="UDP-N-ACETYLBACILLOSAMINE N-ACETYLTRANSFERASE"/>
    <property type="match status" value="1"/>
</dbReference>
<organism evidence="4 5">
    <name type="scientific">Pistricoccus aurantiacus</name>
    <dbReference type="NCBI Taxonomy" id="1883414"/>
    <lineage>
        <taxon>Bacteria</taxon>
        <taxon>Pseudomonadati</taxon>
        <taxon>Pseudomonadota</taxon>
        <taxon>Gammaproteobacteria</taxon>
        <taxon>Oceanospirillales</taxon>
        <taxon>Halomonadaceae</taxon>
        <taxon>Pistricoccus</taxon>
    </lineage>
</organism>
<dbReference type="KEGG" id="paur:FGL86_07405"/>
<gene>
    <name evidence="4" type="ORF">FGL86_07405</name>
</gene>
<dbReference type="SUPFAM" id="SSF51161">
    <property type="entry name" value="Trimeric LpxA-like enzymes"/>
    <property type="match status" value="1"/>
</dbReference>
<dbReference type="GO" id="GO:0016740">
    <property type="term" value="F:transferase activity"/>
    <property type="evidence" value="ECO:0007669"/>
    <property type="project" value="UniProtKB-KW"/>
</dbReference>
<feature type="domain" description="PglD N-terminal" evidence="3">
    <location>
        <begin position="8"/>
        <end position="82"/>
    </location>
</feature>
<dbReference type="OrthoDB" id="9794407at2"/>
<dbReference type="Gene3D" id="2.160.10.10">
    <property type="entry name" value="Hexapeptide repeat proteins"/>
    <property type="match status" value="1"/>
</dbReference>
<dbReference type="Proteomes" id="UP000321272">
    <property type="component" value="Chromosome"/>
</dbReference>
<dbReference type="Pfam" id="PF17836">
    <property type="entry name" value="PglD_N"/>
    <property type="match status" value="1"/>
</dbReference>
<dbReference type="PANTHER" id="PTHR43300">
    <property type="entry name" value="ACETYLTRANSFERASE"/>
    <property type="match status" value="1"/>
</dbReference>
<evidence type="ECO:0000313" key="5">
    <source>
        <dbReference type="Proteomes" id="UP000321272"/>
    </source>
</evidence>
<dbReference type="AlphaFoldDB" id="A0A5B8SQG4"/>
<dbReference type="Gene3D" id="3.40.50.20">
    <property type="match status" value="1"/>
</dbReference>
<evidence type="ECO:0000256" key="2">
    <source>
        <dbReference type="PIRSR" id="PIRSR620019-1"/>
    </source>
</evidence>
<evidence type="ECO:0000256" key="1">
    <source>
        <dbReference type="ARBA" id="ARBA00007274"/>
    </source>
</evidence>